<dbReference type="PATRIC" id="fig|47500.12.peg.659"/>
<dbReference type="SUPFAM" id="SSF51735">
    <property type="entry name" value="NAD(P)-binding Rossmann-fold domains"/>
    <property type="match status" value="1"/>
</dbReference>
<dbReference type="Proteomes" id="UP000037269">
    <property type="component" value="Unassembled WGS sequence"/>
</dbReference>
<dbReference type="Proteomes" id="UP000182836">
    <property type="component" value="Unassembled WGS sequence"/>
</dbReference>
<dbReference type="GO" id="GO:0016616">
    <property type="term" value="F:oxidoreductase activity, acting on the CH-OH group of donors, NAD or NADP as acceptor"/>
    <property type="evidence" value="ECO:0007669"/>
    <property type="project" value="InterPro"/>
</dbReference>
<evidence type="ECO:0000313" key="9">
    <source>
        <dbReference type="EMBL" id="SDI54317.1"/>
    </source>
</evidence>
<reference evidence="9 11" key="2">
    <citation type="submission" date="2016-10" db="EMBL/GenBank/DDBJ databases">
        <authorList>
            <person name="de Groot N.N."/>
        </authorList>
    </citation>
    <scope>NUCLEOTIDE SEQUENCE [LARGE SCALE GENOMIC DNA]</scope>
    <source>
        <strain evidence="9 11">DSM 2895</strain>
    </source>
</reference>
<dbReference type="FunFam" id="3.40.50.720:FF:000203">
    <property type="entry name" value="D-3-phosphoglycerate dehydrogenase (SerA)"/>
    <property type="match status" value="1"/>
</dbReference>
<dbReference type="GO" id="GO:0051287">
    <property type="term" value="F:NAD binding"/>
    <property type="evidence" value="ECO:0007669"/>
    <property type="project" value="InterPro"/>
</dbReference>
<dbReference type="PROSITE" id="PS00065">
    <property type="entry name" value="D_2_HYDROXYACID_DH_1"/>
    <property type="match status" value="1"/>
</dbReference>
<keyword evidence="2" id="KW-0028">Amino-acid biosynthesis</keyword>
<dbReference type="PANTHER" id="PTHR42789">
    <property type="entry name" value="D-ISOMER SPECIFIC 2-HYDROXYACID DEHYDROGENASE FAMILY PROTEIN (AFU_ORTHOLOGUE AFUA_6G10090)"/>
    <property type="match status" value="1"/>
</dbReference>
<evidence type="ECO:0000313" key="8">
    <source>
        <dbReference type="EMBL" id="KON99362.1"/>
    </source>
</evidence>
<evidence type="ECO:0000313" key="10">
    <source>
        <dbReference type="Proteomes" id="UP000037269"/>
    </source>
</evidence>
<dbReference type="InterPro" id="IPR029752">
    <property type="entry name" value="D-isomer_DH_CS1"/>
</dbReference>
<comment type="similarity">
    <text evidence="1 5">Belongs to the D-isomer specific 2-hydroxyacid dehydrogenase family.</text>
</comment>
<proteinExistence type="inferred from homology"/>
<dbReference type="InterPro" id="IPR006140">
    <property type="entry name" value="D-isomer_DH_NAD-bd"/>
</dbReference>
<evidence type="ECO:0000256" key="1">
    <source>
        <dbReference type="ARBA" id="ARBA00005854"/>
    </source>
</evidence>
<evidence type="ECO:0000259" key="6">
    <source>
        <dbReference type="Pfam" id="PF00389"/>
    </source>
</evidence>
<dbReference type="AlphaFoldDB" id="A0A0D1X8F6"/>
<protein>
    <submittedName>
        <fullName evidence="9">D-3-phosphoglycerate dehydrogenase</fullName>
    </submittedName>
    <submittedName>
        <fullName evidence="8">Oxidoreductase</fullName>
    </submittedName>
</protein>
<reference evidence="8 10" key="1">
    <citation type="submission" date="2015-07" db="EMBL/GenBank/DDBJ databases">
        <title>Fjat-14205 dsm 2895.</title>
        <authorList>
            <person name="Liu B."/>
            <person name="Wang J."/>
            <person name="Zhu Y."/>
            <person name="Liu G."/>
            <person name="Chen Q."/>
            <person name="Chen Z."/>
            <person name="Lan J."/>
            <person name="Che J."/>
            <person name="Ge C."/>
            <person name="Shi H."/>
            <person name="Pan Z."/>
            <person name="Liu X."/>
        </authorList>
    </citation>
    <scope>NUCLEOTIDE SEQUENCE [LARGE SCALE GENOMIC DNA]</scope>
    <source>
        <strain evidence="8 10">DSM 2895</strain>
    </source>
</reference>
<evidence type="ECO:0000313" key="11">
    <source>
        <dbReference type="Proteomes" id="UP000182836"/>
    </source>
</evidence>
<dbReference type="OrthoDB" id="9805416at2"/>
<evidence type="ECO:0000256" key="5">
    <source>
        <dbReference type="RuleBase" id="RU003719"/>
    </source>
</evidence>
<dbReference type="CDD" id="cd12171">
    <property type="entry name" value="2-Hacid_dh_10"/>
    <property type="match status" value="1"/>
</dbReference>
<dbReference type="GO" id="GO:0008652">
    <property type="term" value="P:amino acid biosynthetic process"/>
    <property type="evidence" value="ECO:0007669"/>
    <property type="project" value="UniProtKB-KW"/>
</dbReference>
<evidence type="ECO:0000256" key="4">
    <source>
        <dbReference type="ARBA" id="ARBA00023027"/>
    </source>
</evidence>
<dbReference type="SUPFAM" id="SSF52283">
    <property type="entry name" value="Formate/glycerate dehydrogenase catalytic domain-like"/>
    <property type="match status" value="1"/>
</dbReference>
<dbReference type="RefSeq" id="WP_043068681.1">
    <property type="nucleotide sequence ID" value="NZ_BJOA01000065.1"/>
</dbReference>
<accession>A0A0D1X8F6</accession>
<feature type="domain" description="D-isomer specific 2-hydroxyacid dehydrogenase NAD-binding" evidence="7">
    <location>
        <begin position="133"/>
        <end position="307"/>
    </location>
</feature>
<dbReference type="InterPro" id="IPR050857">
    <property type="entry name" value="D-2-hydroxyacid_DH"/>
</dbReference>
<evidence type="ECO:0000259" key="7">
    <source>
        <dbReference type="Pfam" id="PF02826"/>
    </source>
</evidence>
<sequence length="335" mass="36994">MKCLAIADLFIPAEMMEEGLKKLKDSGVEVTVREWKHENLEHLQKDNLAVEQGGSEALDLPESLLENISEFDIIITQFAPVNRKVIEQASNLKIIGVLRGGIENVNEGLAKERGIMVLNTPGRNARSVAEFTVGLILSEIRNIARSHAALKKADWRKEFPNSAFVPELEGRTLGIIGFGNVGQLVGRFLNGFGMRIIFHDPYFKGESSFPNVGLDTLVEESDIVTLHGRLTEDTMNLINREHFLKMKPTAIIVNTARSGLVNEKDLIDALQNNLIAGAAIDVFDQEPLPENHPFLTLDNVTITPHMAGSTVDAFANTPKKLAAEIAMYISTMNEK</sequence>
<feature type="domain" description="D-isomer specific 2-hydroxyacid dehydrogenase catalytic" evidence="6">
    <location>
        <begin position="36"/>
        <end position="329"/>
    </location>
</feature>
<dbReference type="InterPro" id="IPR036291">
    <property type="entry name" value="NAD(P)-bd_dom_sf"/>
</dbReference>
<dbReference type="PANTHER" id="PTHR42789:SF1">
    <property type="entry name" value="D-ISOMER SPECIFIC 2-HYDROXYACID DEHYDROGENASE FAMILY PROTEIN (AFU_ORTHOLOGUE AFUA_6G10090)"/>
    <property type="match status" value="1"/>
</dbReference>
<evidence type="ECO:0000256" key="2">
    <source>
        <dbReference type="ARBA" id="ARBA00022605"/>
    </source>
</evidence>
<keyword evidence="4" id="KW-0520">NAD</keyword>
<dbReference type="InterPro" id="IPR006139">
    <property type="entry name" value="D-isomer_2_OHA_DH_cat_dom"/>
</dbReference>
<gene>
    <name evidence="8" type="ORF">AF333_01150</name>
    <name evidence="9" type="ORF">SAMN04487909_10549</name>
</gene>
<dbReference type="EMBL" id="FNED01000005">
    <property type="protein sequence ID" value="SDI54317.1"/>
    <property type="molecule type" value="Genomic_DNA"/>
</dbReference>
<dbReference type="EMBL" id="LGUG01000002">
    <property type="protein sequence ID" value="KON99362.1"/>
    <property type="molecule type" value="Genomic_DNA"/>
</dbReference>
<dbReference type="STRING" id="47500.AF333_01150"/>
<keyword evidence="10" id="KW-1185">Reference proteome</keyword>
<dbReference type="Pfam" id="PF02826">
    <property type="entry name" value="2-Hacid_dh_C"/>
    <property type="match status" value="1"/>
</dbReference>
<dbReference type="Gene3D" id="3.40.50.720">
    <property type="entry name" value="NAD(P)-binding Rossmann-like Domain"/>
    <property type="match status" value="2"/>
</dbReference>
<organism evidence="8 10">
    <name type="scientific">Aneurinibacillus migulanus</name>
    <name type="common">Bacillus migulanus</name>
    <dbReference type="NCBI Taxonomy" id="47500"/>
    <lineage>
        <taxon>Bacteria</taxon>
        <taxon>Bacillati</taxon>
        <taxon>Bacillota</taxon>
        <taxon>Bacilli</taxon>
        <taxon>Bacillales</taxon>
        <taxon>Paenibacillaceae</taxon>
        <taxon>Aneurinibacillus group</taxon>
        <taxon>Aneurinibacillus</taxon>
    </lineage>
</organism>
<dbReference type="GeneID" id="42303823"/>
<evidence type="ECO:0000256" key="3">
    <source>
        <dbReference type="ARBA" id="ARBA00023002"/>
    </source>
</evidence>
<dbReference type="Pfam" id="PF00389">
    <property type="entry name" value="2-Hacid_dh"/>
    <property type="match status" value="1"/>
</dbReference>
<keyword evidence="3 5" id="KW-0560">Oxidoreductase</keyword>
<name>A0A0D1X8F6_ANEMI</name>